<name>A0A6G5A228_RHIMP</name>
<accession>A0A6G5A228</accession>
<dbReference type="EMBL" id="GIKN01002751">
    <property type="protein sequence ID" value="NIE45024.1"/>
    <property type="molecule type" value="Transcribed_RNA"/>
</dbReference>
<evidence type="ECO:0000313" key="1">
    <source>
        <dbReference type="EMBL" id="NIE45024.1"/>
    </source>
</evidence>
<protein>
    <submittedName>
        <fullName evidence="1">Uncharacterized protein</fullName>
    </submittedName>
</protein>
<organism evidence="1">
    <name type="scientific">Rhipicephalus microplus</name>
    <name type="common">Cattle tick</name>
    <name type="synonym">Boophilus microplus</name>
    <dbReference type="NCBI Taxonomy" id="6941"/>
    <lineage>
        <taxon>Eukaryota</taxon>
        <taxon>Metazoa</taxon>
        <taxon>Ecdysozoa</taxon>
        <taxon>Arthropoda</taxon>
        <taxon>Chelicerata</taxon>
        <taxon>Arachnida</taxon>
        <taxon>Acari</taxon>
        <taxon>Parasitiformes</taxon>
        <taxon>Ixodida</taxon>
        <taxon>Ixodoidea</taxon>
        <taxon>Ixodidae</taxon>
        <taxon>Rhipicephalinae</taxon>
        <taxon>Rhipicephalus</taxon>
        <taxon>Boophilus</taxon>
    </lineage>
</organism>
<reference evidence="1" key="1">
    <citation type="submission" date="2020-03" db="EMBL/GenBank/DDBJ databases">
        <title>A transcriptome and proteome of the tick Rhipicephalus microplus shaped by the genetic composition of its hosts and developmental stage.</title>
        <authorList>
            <person name="Garcia G.R."/>
            <person name="Ribeiro J.M.C."/>
            <person name="Maruyama S.R."/>
            <person name="Gardinasse L.G."/>
            <person name="Nelson K."/>
            <person name="Ferreira B.R."/>
            <person name="Andrade T.G."/>
            <person name="Santos I.K.F.M."/>
        </authorList>
    </citation>
    <scope>NUCLEOTIDE SEQUENCE</scope>
    <source>
        <strain evidence="1">NSGR</strain>
        <tissue evidence="1">Salivary glands</tissue>
    </source>
</reference>
<sequence>MRWCVICELISVAHSAARDAVILLQRYIGHDGGTEFLPSLSAMNSYCVRKCLNKAKQIVITSFSNSARLITFFFLINYSSIVYFKMFCSVSHSWCF</sequence>
<dbReference type="AlphaFoldDB" id="A0A6G5A228"/>
<proteinExistence type="predicted"/>